<evidence type="ECO:0000313" key="2">
    <source>
        <dbReference type="Proteomes" id="UP001066276"/>
    </source>
</evidence>
<name>A0AAV7MP67_PLEWA</name>
<dbReference type="Gene3D" id="3.30.70.1820">
    <property type="entry name" value="L1 transposable element, RRM domain"/>
    <property type="match status" value="1"/>
</dbReference>
<gene>
    <name evidence="1" type="ORF">NDU88_002834</name>
</gene>
<evidence type="ECO:0000313" key="1">
    <source>
        <dbReference type="EMBL" id="KAJ1105428.1"/>
    </source>
</evidence>
<accession>A0AAV7MP67</accession>
<dbReference type="EMBL" id="JANPWB010000013">
    <property type="protein sequence ID" value="KAJ1105428.1"/>
    <property type="molecule type" value="Genomic_DNA"/>
</dbReference>
<protein>
    <submittedName>
        <fullName evidence="1">Uncharacterized protein</fullName>
    </submittedName>
</protein>
<reference evidence="1" key="1">
    <citation type="journal article" date="2022" name="bioRxiv">
        <title>Sequencing and chromosome-scale assembly of the giantPleurodeles waltlgenome.</title>
        <authorList>
            <person name="Brown T."/>
            <person name="Elewa A."/>
            <person name="Iarovenko S."/>
            <person name="Subramanian E."/>
            <person name="Araus A.J."/>
            <person name="Petzold A."/>
            <person name="Susuki M."/>
            <person name="Suzuki K.-i.T."/>
            <person name="Hayashi T."/>
            <person name="Toyoda A."/>
            <person name="Oliveira C."/>
            <person name="Osipova E."/>
            <person name="Leigh N.D."/>
            <person name="Simon A."/>
            <person name="Yun M.H."/>
        </authorList>
    </citation>
    <scope>NUCLEOTIDE SEQUENCE</scope>
    <source>
        <strain evidence="1">20211129_DDA</strain>
        <tissue evidence="1">Liver</tissue>
    </source>
</reference>
<proteinExistence type="predicted"/>
<organism evidence="1 2">
    <name type="scientific">Pleurodeles waltl</name>
    <name type="common">Iberian ribbed newt</name>
    <dbReference type="NCBI Taxonomy" id="8319"/>
    <lineage>
        <taxon>Eukaryota</taxon>
        <taxon>Metazoa</taxon>
        <taxon>Chordata</taxon>
        <taxon>Craniata</taxon>
        <taxon>Vertebrata</taxon>
        <taxon>Euteleostomi</taxon>
        <taxon>Amphibia</taxon>
        <taxon>Batrachia</taxon>
        <taxon>Caudata</taxon>
        <taxon>Salamandroidea</taxon>
        <taxon>Salamandridae</taxon>
        <taxon>Pleurodelinae</taxon>
        <taxon>Pleurodeles</taxon>
    </lineage>
</organism>
<comment type="caution">
    <text evidence="1">The sequence shown here is derived from an EMBL/GenBank/DDBJ whole genome shotgun (WGS) entry which is preliminary data.</text>
</comment>
<keyword evidence="2" id="KW-1185">Reference proteome</keyword>
<sequence>MASSNTDDPQAEELVTRTLLETLFETLREDVEREMASNIKDIKKELGDMGQRMDSLEVSGDERQEELNTHCRELLELRDENEDLLYRLEDFENRLGHSNIRIRGAPLQEDAGKLDEYILWQITPVLKDETIALDCTHIGGRPARTPGTPQDILTCLHSYRQKYLIMEAVRDKSTITFEGAKLSIFQDLSPITLQ</sequence>
<dbReference type="PANTHER" id="PTHR11505">
    <property type="entry name" value="L1 TRANSPOSABLE ELEMENT-RELATED"/>
    <property type="match status" value="1"/>
</dbReference>
<dbReference type="Proteomes" id="UP001066276">
    <property type="component" value="Chromosome 9"/>
</dbReference>
<dbReference type="InterPro" id="IPR004244">
    <property type="entry name" value="Transposase_22"/>
</dbReference>
<dbReference type="AlphaFoldDB" id="A0AAV7MP67"/>